<dbReference type="GO" id="GO:0045892">
    <property type="term" value="P:negative regulation of DNA-templated transcription"/>
    <property type="evidence" value="ECO:0007669"/>
    <property type="project" value="InterPro"/>
</dbReference>
<dbReference type="AlphaFoldDB" id="A0A7X0ZJ22"/>
<accession>A0A7X0ZJ22</accession>
<comment type="caution">
    <text evidence="6">The sequence shown here is derived from an EMBL/GenBank/DDBJ whole genome shotgun (WGS) entry which is preliminary data.</text>
</comment>
<organism evidence="6 8">
    <name type="scientific">Listeria farberi</name>
    <dbReference type="NCBI Taxonomy" id="2713500"/>
    <lineage>
        <taxon>Bacteria</taxon>
        <taxon>Bacillati</taxon>
        <taxon>Bacillota</taxon>
        <taxon>Bacilli</taxon>
        <taxon>Bacillales</taxon>
        <taxon>Listeriaceae</taxon>
        <taxon>Listeria</taxon>
    </lineage>
</organism>
<dbReference type="Gene3D" id="1.10.4040.10">
    <property type="entry name" value="Penicillinase repressor domain"/>
    <property type="match status" value="1"/>
</dbReference>
<evidence type="ECO:0000313" key="6">
    <source>
        <dbReference type="EMBL" id="MBC2288113.1"/>
    </source>
</evidence>
<evidence type="ECO:0000313" key="8">
    <source>
        <dbReference type="Proteomes" id="UP000558070"/>
    </source>
</evidence>
<evidence type="ECO:0000313" key="7">
    <source>
        <dbReference type="Proteomes" id="UP000518829"/>
    </source>
</evidence>
<dbReference type="Proteomes" id="UP000558070">
    <property type="component" value="Unassembled WGS sequence"/>
</dbReference>
<name>A0A7X0ZJ22_9LIST</name>
<dbReference type="SUPFAM" id="SSF46785">
    <property type="entry name" value="Winged helix' DNA-binding domain"/>
    <property type="match status" value="1"/>
</dbReference>
<dbReference type="Proteomes" id="UP000518829">
    <property type="component" value="Unassembled WGS sequence"/>
</dbReference>
<dbReference type="InterPro" id="IPR005650">
    <property type="entry name" value="BlaI_family"/>
</dbReference>
<dbReference type="EMBL" id="JAARPH010000004">
    <property type="protein sequence ID" value="MBC1376399.1"/>
    <property type="molecule type" value="Genomic_DNA"/>
</dbReference>
<dbReference type="InterPro" id="IPR036390">
    <property type="entry name" value="WH_DNA-bd_sf"/>
</dbReference>
<sequence length="128" mass="15035">MSIKSISKSELEVMKIIWEYGRAVQYSDVAEKLSEKGVLWKKNTILTFLARLVEKKLLRVKKIGRKNEYYALVSENEYLELQTETFLEDIYEGDVKGLITNLVQNELISTDELDDLQQFWKRVKSPNE</sequence>
<evidence type="ECO:0000256" key="1">
    <source>
        <dbReference type="ARBA" id="ARBA00011046"/>
    </source>
</evidence>
<dbReference type="InterPro" id="IPR036388">
    <property type="entry name" value="WH-like_DNA-bd_sf"/>
</dbReference>
<gene>
    <name evidence="5" type="ORF">HB839_12770</name>
    <name evidence="6" type="ORF">HCB47_10855</name>
</gene>
<protein>
    <submittedName>
        <fullName evidence="6">BlaI/MecI/CopY family transcriptional regulator</fullName>
    </submittedName>
</protein>
<reference evidence="7 8" key="1">
    <citation type="submission" date="2020-03" db="EMBL/GenBank/DDBJ databases">
        <title>Soil Listeria distribution.</title>
        <authorList>
            <person name="Liao J."/>
            <person name="Wiedmann M."/>
        </authorList>
    </citation>
    <scope>NUCLEOTIDE SEQUENCE [LARGE SCALE GENOMIC DNA]</scope>
    <source>
        <strain evidence="6 8">FSL L7-0072</strain>
        <strain evidence="5 7">FSL L7-1699</strain>
    </source>
</reference>
<keyword evidence="2" id="KW-0805">Transcription regulation</keyword>
<dbReference type="Pfam" id="PF03965">
    <property type="entry name" value="Penicillinase_R"/>
    <property type="match status" value="1"/>
</dbReference>
<dbReference type="PIRSF" id="PIRSF019455">
    <property type="entry name" value="CopR_AtkY"/>
    <property type="match status" value="1"/>
</dbReference>
<comment type="similarity">
    <text evidence="1">Belongs to the BlaI transcriptional regulatory family.</text>
</comment>
<dbReference type="GO" id="GO:0003677">
    <property type="term" value="F:DNA binding"/>
    <property type="evidence" value="ECO:0007669"/>
    <property type="project" value="UniProtKB-KW"/>
</dbReference>
<evidence type="ECO:0000256" key="2">
    <source>
        <dbReference type="ARBA" id="ARBA00023015"/>
    </source>
</evidence>
<keyword evidence="4" id="KW-0804">Transcription</keyword>
<dbReference type="RefSeq" id="WP_185317811.1">
    <property type="nucleotide sequence ID" value="NZ_JAARPH010000004.1"/>
</dbReference>
<keyword evidence="3" id="KW-0238">DNA-binding</keyword>
<evidence type="ECO:0000313" key="5">
    <source>
        <dbReference type="EMBL" id="MBC1376399.1"/>
    </source>
</evidence>
<keyword evidence="7" id="KW-1185">Reference proteome</keyword>
<dbReference type="EMBL" id="JAARZO010000004">
    <property type="protein sequence ID" value="MBC2288113.1"/>
    <property type="molecule type" value="Genomic_DNA"/>
</dbReference>
<evidence type="ECO:0000256" key="3">
    <source>
        <dbReference type="ARBA" id="ARBA00023125"/>
    </source>
</evidence>
<evidence type="ECO:0000256" key="4">
    <source>
        <dbReference type="ARBA" id="ARBA00023163"/>
    </source>
</evidence>
<proteinExistence type="inferred from homology"/>
<dbReference type="Gene3D" id="1.10.10.10">
    <property type="entry name" value="Winged helix-like DNA-binding domain superfamily/Winged helix DNA-binding domain"/>
    <property type="match status" value="1"/>
</dbReference>